<feature type="compositionally biased region" description="Low complexity" evidence="14">
    <location>
        <begin position="230"/>
        <end position="241"/>
    </location>
</feature>
<evidence type="ECO:0000256" key="13">
    <source>
        <dbReference type="ARBA" id="ARBA00031116"/>
    </source>
</evidence>
<evidence type="ECO:0000256" key="4">
    <source>
        <dbReference type="ARBA" id="ARBA00022448"/>
    </source>
</evidence>
<comment type="caution">
    <text evidence="17">The sequence shown here is derived from an EMBL/GenBank/DDBJ whole genome shotgun (WGS) entry which is preliminary data.</text>
</comment>
<keyword evidence="18" id="KW-1185">Reference proteome</keyword>
<accession>A0AB34G7A8</accession>
<evidence type="ECO:0000256" key="11">
    <source>
        <dbReference type="ARBA" id="ARBA00023065"/>
    </source>
</evidence>
<evidence type="ECO:0000256" key="6">
    <source>
        <dbReference type="ARBA" id="ARBA00022692"/>
    </source>
</evidence>
<keyword evidence="6 15" id="KW-0812">Transmembrane</keyword>
<name>A0AB34G7A8_9HYPO</name>
<feature type="transmembrane region" description="Helical" evidence="15">
    <location>
        <begin position="160"/>
        <end position="183"/>
    </location>
</feature>
<organism evidence="17 18">
    <name type="scientific">Purpureocillium lavendulum</name>
    <dbReference type="NCBI Taxonomy" id="1247861"/>
    <lineage>
        <taxon>Eukaryota</taxon>
        <taxon>Fungi</taxon>
        <taxon>Dikarya</taxon>
        <taxon>Ascomycota</taxon>
        <taxon>Pezizomycotina</taxon>
        <taxon>Sordariomycetes</taxon>
        <taxon>Hypocreomycetidae</taxon>
        <taxon>Hypocreales</taxon>
        <taxon>Ophiocordycipitaceae</taxon>
        <taxon>Purpureocillium</taxon>
    </lineage>
</organism>
<feature type="chain" id="PRO_5044209680" description="Store-operated calcium entry-associated regulatory factor" evidence="16">
    <location>
        <begin position="22"/>
        <end position="313"/>
    </location>
</feature>
<evidence type="ECO:0000256" key="7">
    <source>
        <dbReference type="ARBA" id="ARBA00022729"/>
    </source>
</evidence>
<keyword evidence="4" id="KW-0813">Transport</keyword>
<protein>
    <recommendedName>
        <fullName evidence="3">Store-operated calcium entry-associated regulatory factor</fullName>
    </recommendedName>
    <alternativeName>
        <fullName evidence="13">Transmembrane protein 66</fullName>
    </alternativeName>
</protein>
<dbReference type="GO" id="GO:0005789">
    <property type="term" value="C:endoplasmic reticulum membrane"/>
    <property type="evidence" value="ECO:0007669"/>
    <property type="project" value="UniProtKB-SubCell"/>
</dbReference>
<dbReference type="AlphaFoldDB" id="A0AB34G7A8"/>
<dbReference type="PANTHER" id="PTHR15929">
    <property type="entry name" value="STORE-OPERATED CALCIUM ENTRY-ASSOCIATED REGULATORY FACTOR"/>
    <property type="match status" value="1"/>
</dbReference>
<evidence type="ECO:0000256" key="3">
    <source>
        <dbReference type="ARBA" id="ARBA00016584"/>
    </source>
</evidence>
<keyword evidence="10 15" id="KW-1133">Transmembrane helix</keyword>
<evidence type="ECO:0000256" key="12">
    <source>
        <dbReference type="ARBA" id="ARBA00023136"/>
    </source>
</evidence>
<evidence type="ECO:0000313" key="17">
    <source>
        <dbReference type="EMBL" id="KAJ6446426.1"/>
    </source>
</evidence>
<evidence type="ECO:0000256" key="8">
    <source>
        <dbReference type="ARBA" id="ARBA00022824"/>
    </source>
</evidence>
<sequence>MVLFDVLAILLALPLLSAAAAARPKNAIRLSDVQTLTLRGHGAKTTHRRVPAAPQLKCVSRPDLCRLFDVDVMRCTNQGSSYGGEDIEWSCVASLPEELELGRTEVVCEGYADADDPYVLKGSCGVEYTLLLTKAGERKYPGVANPRGGIFSNGEGGTDLSAWLFSVVFIAVLGWIVYSACYGNGGNAQGRARRAGGPRRPGGGGGGGGGGWNPGWGPDGDDPPPPYPGSKPSSSSRQQGWTPGFWSGLAGGAAAGYMAGNRNRNGGGQREYGNNGGWGAGPSSPRPSPSSPSSSGGSSTRHESTGFGSTRRR</sequence>
<evidence type="ECO:0000256" key="15">
    <source>
        <dbReference type="SAM" id="Phobius"/>
    </source>
</evidence>
<dbReference type="PANTHER" id="PTHR15929:SF0">
    <property type="entry name" value="STORE-OPERATED CALCIUM ENTRY-ASSOCIATED REGULATORY FACTOR"/>
    <property type="match status" value="1"/>
</dbReference>
<keyword evidence="11" id="KW-0406">Ion transport</keyword>
<proteinExistence type="inferred from homology"/>
<feature type="signal peptide" evidence="16">
    <location>
        <begin position="1"/>
        <end position="21"/>
    </location>
</feature>
<feature type="compositionally biased region" description="Gly residues" evidence="14">
    <location>
        <begin position="199"/>
        <end position="218"/>
    </location>
</feature>
<evidence type="ECO:0000256" key="16">
    <source>
        <dbReference type="SAM" id="SignalP"/>
    </source>
</evidence>
<dbReference type="EMBL" id="JAQHRD010000001">
    <property type="protein sequence ID" value="KAJ6446426.1"/>
    <property type="molecule type" value="Genomic_DNA"/>
</dbReference>
<keyword evidence="9" id="KW-0106">Calcium</keyword>
<evidence type="ECO:0000256" key="14">
    <source>
        <dbReference type="SAM" id="MobiDB-lite"/>
    </source>
</evidence>
<keyword evidence="5" id="KW-0109">Calcium transport</keyword>
<dbReference type="GO" id="GO:0006816">
    <property type="term" value="P:calcium ion transport"/>
    <property type="evidence" value="ECO:0007669"/>
    <property type="project" value="UniProtKB-KW"/>
</dbReference>
<dbReference type="GO" id="GO:2001256">
    <property type="term" value="P:regulation of store-operated calcium entry"/>
    <property type="evidence" value="ECO:0007669"/>
    <property type="project" value="InterPro"/>
</dbReference>
<dbReference type="InterPro" id="IPR009567">
    <property type="entry name" value="SARAF"/>
</dbReference>
<keyword evidence="12 15" id="KW-0472">Membrane</keyword>
<evidence type="ECO:0000256" key="1">
    <source>
        <dbReference type="ARBA" id="ARBA00004115"/>
    </source>
</evidence>
<feature type="region of interest" description="Disordered" evidence="14">
    <location>
        <begin position="188"/>
        <end position="313"/>
    </location>
</feature>
<keyword evidence="8" id="KW-0256">Endoplasmic reticulum</keyword>
<gene>
    <name evidence="17" type="ORF">O9K51_01199</name>
</gene>
<comment type="subcellular location">
    <subcellularLocation>
        <location evidence="1">Endoplasmic reticulum membrane</location>
        <topology evidence="1">Single-pass type I membrane protein</topology>
    </subcellularLocation>
</comment>
<feature type="compositionally biased region" description="Gly residues" evidence="14">
    <location>
        <begin position="265"/>
        <end position="280"/>
    </location>
</feature>
<dbReference type="Pfam" id="PF06682">
    <property type="entry name" value="SARAF"/>
    <property type="match status" value="1"/>
</dbReference>
<dbReference type="Proteomes" id="UP001163105">
    <property type="component" value="Unassembled WGS sequence"/>
</dbReference>
<keyword evidence="7 16" id="KW-0732">Signal</keyword>
<evidence type="ECO:0000256" key="10">
    <source>
        <dbReference type="ARBA" id="ARBA00022989"/>
    </source>
</evidence>
<evidence type="ECO:0000256" key="2">
    <source>
        <dbReference type="ARBA" id="ARBA00006833"/>
    </source>
</evidence>
<reference evidence="17" key="1">
    <citation type="submission" date="2023-01" db="EMBL/GenBank/DDBJ databases">
        <title>The growth and conidiation of Purpureocillium lavendulum are regulated by nitrogen source and histone H3K14 acetylation.</title>
        <authorList>
            <person name="Tang P."/>
            <person name="Han J."/>
            <person name="Zhang C."/>
            <person name="Tang P."/>
            <person name="Qi F."/>
            <person name="Zhang K."/>
            <person name="Liang L."/>
        </authorList>
    </citation>
    <scope>NUCLEOTIDE SEQUENCE</scope>
    <source>
        <strain evidence="17">YMF1.00683</strain>
    </source>
</reference>
<evidence type="ECO:0000256" key="5">
    <source>
        <dbReference type="ARBA" id="ARBA00022568"/>
    </source>
</evidence>
<evidence type="ECO:0000256" key="9">
    <source>
        <dbReference type="ARBA" id="ARBA00022837"/>
    </source>
</evidence>
<evidence type="ECO:0000313" key="18">
    <source>
        <dbReference type="Proteomes" id="UP001163105"/>
    </source>
</evidence>
<feature type="compositionally biased region" description="Low complexity" evidence="14">
    <location>
        <begin position="255"/>
        <end position="264"/>
    </location>
</feature>
<comment type="similarity">
    <text evidence="2">Belongs to the SARAF family.</text>
</comment>